<dbReference type="AlphaFoldDB" id="A0A3N7G910"/>
<dbReference type="OMA" id="ICWNISE"/>
<dbReference type="InParanoid" id="A0A3N7G910"/>
<dbReference type="InterPro" id="IPR042197">
    <property type="entry name" value="Apaf_helical"/>
</dbReference>
<dbReference type="InterPro" id="IPR045344">
    <property type="entry name" value="C-JID"/>
</dbReference>
<name>A0A3N7G910_POPTR</name>
<dbReference type="GO" id="GO:0043531">
    <property type="term" value="F:ADP binding"/>
    <property type="evidence" value="ECO:0007669"/>
    <property type="project" value="InterPro"/>
</dbReference>
<dbReference type="Proteomes" id="UP000006729">
    <property type="component" value="Chromosome 19"/>
</dbReference>
<dbReference type="PROSITE" id="PS50104">
    <property type="entry name" value="TIR"/>
    <property type="match status" value="1"/>
</dbReference>
<evidence type="ECO:0000256" key="5">
    <source>
        <dbReference type="ARBA" id="ARBA00023027"/>
    </source>
</evidence>
<evidence type="ECO:0000256" key="2">
    <source>
        <dbReference type="ARBA" id="ARBA00022614"/>
    </source>
</evidence>
<dbReference type="EC" id="3.2.2.6" evidence="1"/>
<dbReference type="Gene3D" id="3.40.50.300">
    <property type="entry name" value="P-loop containing nucleotide triphosphate hydrolases"/>
    <property type="match status" value="1"/>
</dbReference>
<feature type="domain" description="TIR" evidence="7">
    <location>
        <begin position="44"/>
        <end position="210"/>
    </location>
</feature>
<dbReference type="Pfam" id="PF07725">
    <property type="entry name" value="LRR_3"/>
    <property type="match status" value="1"/>
</dbReference>
<dbReference type="Pfam" id="PF23282">
    <property type="entry name" value="WHD_ROQ1"/>
    <property type="match status" value="1"/>
</dbReference>
<protein>
    <recommendedName>
        <fullName evidence="1">ADP-ribosyl cyclase/cyclic ADP-ribose hydrolase</fullName>
        <ecNumber evidence="1">3.2.2.6</ecNumber>
    </recommendedName>
</protein>
<comment type="catalytic activity">
    <reaction evidence="6">
        <text>NAD(+) + H2O = ADP-D-ribose + nicotinamide + H(+)</text>
        <dbReference type="Rhea" id="RHEA:16301"/>
        <dbReference type="ChEBI" id="CHEBI:15377"/>
        <dbReference type="ChEBI" id="CHEBI:15378"/>
        <dbReference type="ChEBI" id="CHEBI:17154"/>
        <dbReference type="ChEBI" id="CHEBI:57540"/>
        <dbReference type="ChEBI" id="CHEBI:57967"/>
        <dbReference type="EC" id="3.2.2.6"/>
    </reaction>
    <physiologicalReaction direction="left-to-right" evidence="6">
        <dbReference type="Rhea" id="RHEA:16302"/>
    </physiologicalReaction>
</comment>
<accession>A0A3N7G910</accession>
<dbReference type="GO" id="GO:0006952">
    <property type="term" value="P:defense response"/>
    <property type="evidence" value="ECO:0007669"/>
    <property type="project" value="InterPro"/>
</dbReference>
<dbReference type="SMART" id="SM00255">
    <property type="entry name" value="TIR"/>
    <property type="match status" value="1"/>
</dbReference>
<dbReference type="InterPro" id="IPR032675">
    <property type="entry name" value="LRR_dom_sf"/>
</dbReference>
<dbReference type="Gene3D" id="3.40.50.10140">
    <property type="entry name" value="Toll/interleukin-1 receptor homology (TIR) domain"/>
    <property type="match status" value="1"/>
</dbReference>
<dbReference type="SMR" id="A0A3N7G910"/>
<dbReference type="GO" id="GO:0007165">
    <property type="term" value="P:signal transduction"/>
    <property type="evidence" value="ECO:0007669"/>
    <property type="project" value="InterPro"/>
</dbReference>
<dbReference type="InterPro" id="IPR044974">
    <property type="entry name" value="Disease_R_plants"/>
</dbReference>
<dbReference type="InterPro" id="IPR002182">
    <property type="entry name" value="NB-ARC"/>
</dbReference>
<keyword evidence="9" id="KW-1185">Reference proteome</keyword>
<evidence type="ECO:0000313" key="8">
    <source>
        <dbReference type="EMBL" id="RQP03670.1"/>
    </source>
</evidence>
<evidence type="ECO:0000259" key="7">
    <source>
        <dbReference type="PROSITE" id="PS50104"/>
    </source>
</evidence>
<dbReference type="EMBL" id="CM009308">
    <property type="protein sequence ID" value="RQP03670.1"/>
    <property type="molecule type" value="Genomic_DNA"/>
</dbReference>
<keyword evidence="3" id="KW-0677">Repeat</keyword>
<evidence type="ECO:0000256" key="6">
    <source>
        <dbReference type="ARBA" id="ARBA00047304"/>
    </source>
</evidence>
<evidence type="ECO:0000256" key="1">
    <source>
        <dbReference type="ARBA" id="ARBA00011982"/>
    </source>
</evidence>
<evidence type="ECO:0000256" key="4">
    <source>
        <dbReference type="ARBA" id="ARBA00022801"/>
    </source>
</evidence>
<dbReference type="SUPFAM" id="SSF52540">
    <property type="entry name" value="P-loop containing nucleoside triphosphate hydrolases"/>
    <property type="match status" value="1"/>
</dbReference>
<keyword evidence="2" id="KW-0433">Leucine-rich repeat</keyword>
<dbReference type="PRINTS" id="PR00364">
    <property type="entry name" value="DISEASERSIST"/>
</dbReference>
<reference evidence="8 9" key="1">
    <citation type="journal article" date="2006" name="Science">
        <title>The genome of black cottonwood, Populus trichocarpa (Torr. &amp; Gray).</title>
        <authorList>
            <person name="Tuskan G.A."/>
            <person name="Difazio S."/>
            <person name="Jansson S."/>
            <person name="Bohlmann J."/>
            <person name="Grigoriev I."/>
            <person name="Hellsten U."/>
            <person name="Putnam N."/>
            <person name="Ralph S."/>
            <person name="Rombauts S."/>
            <person name="Salamov A."/>
            <person name="Schein J."/>
            <person name="Sterck L."/>
            <person name="Aerts A."/>
            <person name="Bhalerao R.R."/>
            <person name="Bhalerao R.P."/>
            <person name="Blaudez D."/>
            <person name="Boerjan W."/>
            <person name="Brun A."/>
            <person name="Brunner A."/>
            <person name="Busov V."/>
            <person name="Campbell M."/>
            <person name="Carlson J."/>
            <person name="Chalot M."/>
            <person name="Chapman J."/>
            <person name="Chen G.L."/>
            <person name="Cooper D."/>
            <person name="Coutinho P.M."/>
            <person name="Couturier J."/>
            <person name="Covert S."/>
            <person name="Cronk Q."/>
            <person name="Cunningham R."/>
            <person name="Davis J."/>
            <person name="Degroeve S."/>
            <person name="Dejardin A."/>
            <person name="Depamphilis C."/>
            <person name="Detter J."/>
            <person name="Dirks B."/>
            <person name="Dubchak I."/>
            <person name="Duplessis S."/>
            <person name="Ehlting J."/>
            <person name="Ellis B."/>
            <person name="Gendler K."/>
            <person name="Goodstein D."/>
            <person name="Gribskov M."/>
            <person name="Grimwood J."/>
            <person name="Groover A."/>
            <person name="Gunter L."/>
            <person name="Hamberger B."/>
            <person name="Heinze B."/>
            <person name="Helariutta Y."/>
            <person name="Henrissat B."/>
            <person name="Holligan D."/>
            <person name="Holt R."/>
            <person name="Huang W."/>
            <person name="Islam-Faridi N."/>
            <person name="Jones S."/>
            <person name="Jones-Rhoades M."/>
            <person name="Jorgensen R."/>
            <person name="Joshi C."/>
            <person name="Kangasjarvi J."/>
            <person name="Karlsson J."/>
            <person name="Kelleher C."/>
            <person name="Kirkpatrick R."/>
            <person name="Kirst M."/>
            <person name="Kohler A."/>
            <person name="Kalluri U."/>
            <person name="Larimer F."/>
            <person name="Leebens-Mack J."/>
            <person name="Leple J.C."/>
            <person name="Locascio P."/>
            <person name="Lou Y."/>
            <person name="Lucas S."/>
            <person name="Martin F."/>
            <person name="Montanini B."/>
            <person name="Napoli C."/>
            <person name="Nelson D.R."/>
            <person name="Nelson C."/>
            <person name="Nieminen K."/>
            <person name="Nilsson O."/>
            <person name="Pereda V."/>
            <person name="Peter G."/>
            <person name="Philippe R."/>
            <person name="Pilate G."/>
            <person name="Poliakov A."/>
            <person name="Razumovskaya J."/>
            <person name="Richardson P."/>
            <person name="Rinaldi C."/>
            <person name="Ritland K."/>
            <person name="Rouze P."/>
            <person name="Ryaboy D."/>
            <person name="Schmutz J."/>
            <person name="Schrader J."/>
            <person name="Segerman B."/>
            <person name="Shin H."/>
            <person name="Siddiqui A."/>
            <person name="Sterky F."/>
            <person name="Terry A."/>
            <person name="Tsai C.J."/>
            <person name="Uberbacher E."/>
            <person name="Unneberg P."/>
            <person name="Vahala J."/>
            <person name="Wall K."/>
            <person name="Wessler S."/>
            <person name="Yang G."/>
            <person name="Yin T."/>
            <person name="Douglas C."/>
            <person name="Marra M."/>
            <person name="Sandberg G."/>
            <person name="Van de Peer Y."/>
            <person name="Rokhsar D."/>
        </authorList>
    </citation>
    <scope>NUCLEOTIDE SEQUENCE [LARGE SCALE GENOMIC DNA]</scope>
    <source>
        <strain evidence="9">cv. Nisqually</strain>
    </source>
</reference>
<proteinExistence type="predicted"/>
<dbReference type="SUPFAM" id="SSF52058">
    <property type="entry name" value="L domain-like"/>
    <property type="match status" value="1"/>
</dbReference>
<dbReference type="Gene3D" id="3.80.10.10">
    <property type="entry name" value="Ribonuclease Inhibitor"/>
    <property type="match status" value="2"/>
</dbReference>
<keyword evidence="5" id="KW-0520">NAD</keyword>
<evidence type="ECO:0000313" key="9">
    <source>
        <dbReference type="Proteomes" id="UP000006729"/>
    </source>
</evidence>
<dbReference type="InterPro" id="IPR035897">
    <property type="entry name" value="Toll_tir_struct_dom_sf"/>
</dbReference>
<dbReference type="FunFam" id="3.40.50.10140:FF:000007">
    <property type="entry name" value="Disease resistance protein (TIR-NBS-LRR class)"/>
    <property type="match status" value="1"/>
</dbReference>
<dbReference type="Gramene" id="Potri.019G097100.3.v4.1">
    <property type="protein sequence ID" value="Potri.019G097100.3.v4.1"/>
    <property type="gene ID" value="Potri.019G097100.v4.1"/>
</dbReference>
<dbReference type="SUPFAM" id="SSF52200">
    <property type="entry name" value="Toll/Interleukin receptor TIR domain"/>
    <property type="match status" value="1"/>
</dbReference>
<gene>
    <name evidence="8" type="ORF">POPTR_019G097100</name>
</gene>
<dbReference type="InterPro" id="IPR011713">
    <property type="entry name" value="Leu-rich_rpt_3"/>
</dbReference>
<dbReference type="InterPro" id="IPR027417">
    <property type="entry name" value="P-loop_NTPase"/>
</dbReference>
<sequence length="1154" mass="131974">MAMFFLFLSIFLFVYIWRFIIRSRHISPSPSTPSTLTTAQPQVIKYDVFLSFRGEDTRFDFTSHLYAALKRKQILTFIDYQLVRGDEISASLLRTVEEAKLSVIVFSENYASSKWCLEELAKIFERRKNNGQIVIPVFYQVDPSHVRNRTGSFGDAFARLIKKKALTMDKEQNFRDALTDAANLSGWSLGKSELESEFIEKIVEDVLNKLHDMSSSHTTGLFGIDVRVKKVESLLNMESQDVLIVGIWGMGGIGKTTIAEAVCNKVRSRFEGIFFANFRQELEPGSMADLQRSFLSQLLGQEILNMGSLSFRDSFVRERLRRKKVFILLDDVDDLMPLEEWKDLLDGRHSSFGLGSKVLITSRDKQVLNNIVDETYEVERLNYEEALQLFSSKALKNCIPTIDHRDSIKRIASHVQGNPLALIVLGSSLYGKSPEEWYSALNKLALNSRIENALRISYNGLDQEQRSIFLDIAHFFRGFEQNQATRILDGFYGRPVIFDISTLIDKCLITTSRNMLEIHDLLQEMAFSIVRAESKFPGKRSRLCHFTNVVHVLEENKGTEEIEGISLDMSRLSRQIHLKSDAFATMNGLRFLKFYFGHFSEDNKNKMHLPPTGLKYLSNKLRYLHWDGFPSKSLPQVFCAELLVELNLRRSKVEKLWEGVQDVGNLRKFVLSFSPYLMELPDLSKAKNLVCLYLVDCSSLTEVPSSLQSLDKLEELDLYFCYNLRSFPMLDSKVLRVLAISRCLDMTKCPTISQNMKSLYLEETSIKEVPRSITSKLESLGLHGCSKITKFPEISGDIKTLYLSGTAIKEVPSSIQFLTRLRVLDMSGCSKLESFPKILVPMKSLVDLNLSKTGIKEIPSSFKHMISLRSLGLDGTPIEELPLSIKDMVCLRYLALHGTPIKALPELPPSLRSLTTHDCASLETMISTINIGRLWDGLNFANCFKLDQKPLITAMHLKIQSGDKIPYDRMQMVLPGSEIPEWFGDKGIGSSLTIQLPSNCRQLKGIAFCLVFLLPLPSHEMLYEFDDHPEVRVYFDCQVKSKNGEHDGDDEEVFVSKKSYSIFNFLKTCDSDHMFLHYELELVNHFRKYSGNEVTFKFYHEVVNGSTNVGHEIRKPCKLKSCGVYLHFDENLQADTLLRIFLNKQKFRRKLREK</sequence>
<dbReference type="PANTHER" id="PTHR11017:SF479">
    <property type="entry name" value="DISEASE RESISTANCE PROTEIN (TIR-NBS-LRR CLASS) FAMILY"/>
    <property type="match status" value="1"/>
</dbReference>
<dbReference type="InterPro" id="IPR058192">
    <property type="entry name" value="WHD_ROQ1-like"/>
</dbReference>
<dbReference type="InterPro" id="IPR000157">
    <property type="entry name" value="TIR_dom"/>
</dbReference>
<dbReference type="PANTHER" id="PTHR11017">
    <property type="entry name" value="LEUCINE-RICH REPEAT-CONTAINING PROTEIN"/>
    <property type="match status" value="1"/>
</dbReference>
<organism evidence="8 9">
    <name type="scientific">Populus trichocarpa</name>
    <name type="common">Western balsam poplar</name>
    <name type="synonym">Populus balsamifera subsp. trichocarpa</name>
    <dbReference type="NCBI Taxonomy" id="3694"/>
    <lineage>
        <taxon>Eukaryota</taxon>
        <taxon>Viridiplantae</taxon>
        <taxon>Streptophyta</taxon>
        <taxon>Embryophyta</taxon>
        <taxon>Tracheophyta</taxon>
        <taxon>Spermatophyta</taxon>
        <taxon>Magnoliopsida</taxon>
        <taxon>eudicotyledons</taxon>
        <taxon>Gunneridae</taxon>
        <taxon>Pentapetalae</taxon>
        <taxon>rosids</taxon>
        <taxon>fabids</taxon>
        <taxon>Malpighiales</taxon>
        <taxon>Salicaceae</taxon>
        <taxon>Saliceae</taxon>
        <taxon>Populus</taxon>
    </lineage>
</organism>
<keyword evidence="4" id="KW-0378">Hydrolase</keyword>
<dbReference type="FunCoup" id="A0A3N7G910">
    <property type="interactions" value="259"/>
</dbReference>
<dbReference type="GO" id="GO:0061809">
    <property type="term" value="F:NAD+ nucleosidase activity, cyclic ADP-ribose generating"/>
    <property type="evidence" value="ECO:0007669"/>
    <property type="project" value="UniProtKB-EC"/>
</dbReference>
<dbReference type="Pfam" id="PF20160">
    <property type="entry name" value="C-JID"/>
    <property type="match status" value="1"/>
</dbReference>
<dbReference type="Pfam" id="PF00931">
    <property type="entry name" value="NB-ARC"/>
    <property type="match status" value="1"/>
</dbReference>
<dbReference type="Gene3D" id="1.10.8.430">
    <property type="entry name" value="Helical domain of apoptotic protease-activating factors"/>
    <property type="match status" value="1"/>
</dbReference>
<dbReference type="FunFam" id="3.80.10.10:FF:000386">
    <property type="entry name" value="Disease resistance protein RPS4"/>
    <property type="match status" value="1"/>
</dbReference>
<evidence type="ECO:0000256" key="3">
    <source>
        <dbReference type="ARBA" id="ARBA00022737"/>
    </source>
</evidence>
<dbReference type="Pfam" id="PF01582">
    <property type="entry name" value="TIR"/>
    <property type="match status" value="1"/>
</dbReference>